<dbReference type="OrthoDB" id="8138830at2"/>
<sequence>MAHTLEQKIIGLLEQETALRQWLEQMRALIKDARGATLIAGLTAEETEEFLRLDPRVRSHRGGMTDAELEAASERHSELKHKIDAALQDNVIESLSDWGGVAARG</sequence>
<gene>
    <name evidence="1" type="ORF">SAMN05444123_103441</name>
</gene>
<reference evidence="2" key="1">
    <citation type="submission" date="2016-10" db="EMBL/GenBank/DDBJ databases">
        <authorList>
            <person name="Varghese N."/>
            <person name="Submissions S."/>
        </authorList>
    </citation>
    <scope>NUCLEOTIDE SEQUENCE [LARGE SCALE GENOMIC DNA]</scope>
    <source>
        <strain evidence="2">DSM 123</strain>
    </source>
</reference>
<organism evidence="1 2">
    <name type="scientific">Rhodopseudomonas pseudopalustris</name>
    <dbReference type="NCBI Taxonomy" id="1513892"/>
    <lineage>
        <taxon>Bacteria</taxon>
        <taxon>Pseudomonadati</taxon>
        <taxon>Pseudomonadota</taxon>
        <taxon>Alphaproteobacteria</taxon>
        <taxon>Hyphomicrobiales</taxon>
        <taxon>Nitrobacteraceae</taxon>
        <taxon>Rhodopseudomonas</taxon>
    </lineage>
</organism>
<evidence type="ECO:0000313" key="1">
    <source>
        <dbReference type="EMBL" id="SEO59881.1"/>
    </source>
</evidence>
<protein>
    <submittedName>
        <fullName evidence="1">Uncharacterized protein</fullName>
    </submittedName>
</protein>
<dbReference type="Proteomes" id="UP000199615">
    <property type="component" value="Unassembled WGS sequence"/>
</dbReference>
<evidence type="ECO:0000313" key="2">
    <source>
        <dbReference type="Proteomes" id="UP000199615"/>
    </source>
</evidence>
<dbReference type="AlphaFoldDB" id="A0A1H8R0U8"/>
<accession>A0A1H8R0U8</accession>
<keyword evidence="2" id="KW-1185">Reference proteome</keyword>
<dbReference type="EMBL" id="FODT01000003">
    <property type="protein sequence ID" value="SEO59881.1"/>
    <property type="molecule type" value="Genomic_DNA"/>
</dbReference>
<proteinExistence type="predicted"/>
<name>A0A1H8R0U8_9BRAD</name>
<dbReference type="RefSeq" id="WP_041805434.1">
    <property type="nucleotide sequence ID" value="NZ_FODT01000003.1"/>
</dbReference>